<dbReference type="Proteomes" id="UP000094869">
    <property type="component" value="Unassembled WGS sequence"/>
</dbReference>
<dbReference type="EMBL" id="MEHD01000025">
    <property type="protein sequence ID" value="ODR54391.1"/>
    <property type="molecule type" value="Genomic_DNA"/>
</dbReference>
<dbReference type="EMBL" id="MEHA01000028">
    <property type="protein sequence ID" value="ODR45165.1"/>
    <property type="molecule type" value="Genomic_DNA"/>
</dbReference>
<evidence type="ECO:0000313" key="4">
    <source>
        <dbReference type="EMBL" id="ODR45165.1"/>
    </source>
</evidence>
<reference evidence="3 6" key="1">
    <citation type="submission" date="2016-07" db="EMBL/GenBank/DDBJ databases">
        <title>Characterization of isolates of Eisenbergiella tayi derived from blood cultures, using whole genome sequencing.</title>
        <authorList>
            <person name="Burdz T."/>
            <person name="Wiebe D."/>
            <person name="Huynh C."/>
            <person name="Bernard K."/>
        </authorList>
    </citation>
    <scope>NUCLEOTIDE SEQUENCE [LARGE SCALE GENOMIC DNA]</scope>
    <source>
        <strain evidence="3 6">NML 110608</strain>
    </source>
</reference>
<dbReference type="GO" id="GO:0006508">
    <property type="term" value="P:proteolysis"/>
    <property type="evidence" value="ECO:0007669"/>
    <property type="project" value="UniProtKB-KW"/>
</dbReference>
<accession>A0A1E3AAX2</accession>
<evidence type="ECO:0000313" key="5">
    <source>
        <dbReference type="EMBL" id="ODR54391.1"/>
    </source>
</evidence>
<feature type="transmembrane region" description="Helical" evidence="1">
    <location>
        <begin position="6"/>
        <end position="28"/>
    </location>
</feature>
<dbReference type="InterPro" id="IPR003675">
    <property type="entry name" value="Rce1/LyrA-like_dom"/>
</dbReference>
<evidence type="ECO:0000313" key="8">
    <source>
        <dbReference type="Proteomes" id="UP000094869"/>
    </source>
</evidence>
<evidence type="ECO:0000313" key="6">
    <source>
        <dbReference type="Proteomes" id="UP000094067"/>
    </source>
</evidence>
<dbReference type="RefSeq" id="WP_069152031.1">
    <property type="nucleotide sequence ID" value="NZ_DAWDRA010000018.1"/>
</dbReference>
<keyword evidence="1" id="KW-0472">Membrane</keyword>
<sequence>MELILSSITTACVNLLVFSFIPFLWWFFRHRKEISFFKWLGFIRPHLKSKWWTLLLFAVVYYFFYTFDFTQWISPETMEYLENSGSVSVNAFAGIGAAAILPAFIENFIGNGVAEEILYRGFFCKRFCNKLGSVKGILLQAVLFGLMHNALYLLAGLQVGLWYHMLMFLFTGMAALLLGWLNEKIFNGSILPGILLHGAGNFINSMLMAFSFM</sequence>
<dbReference type="Pfam" id="PF02517">
    <property type="entry name" value="Rce1-like"/>
    <property type="match status" value="1"/>
</dbReference>
<dbReference type="GO" id="GO:0080120">
    <property type="term" value="P:CAAX-box protein maturation"/>
    <property type="evidence" value="ECO:0007669"/>
    <property type="project" value="UniProtKB-ARBA"/>
</dbReference>
<keyword evidence="3" id="KW-0378">Hydrolase</keyword>
<gene>
    <name evidence="4" type="ORF">BEI59_27505</name>
    <name evidence="3" type="ORF">BEI61_01801</name>
    <name evidence="5" type="ORF">BEI63_15555</name>
</gene>
<keyword evidence="1" id="KW-0812">Transmembrane</keyword>
<feature type="domain" description="CAAX prenyl protease 2/Lysostaphin resistance protein A-like" evidence="2">
    <location>
        <begin position="100"/>
        <end position="203"/>
    </location>
</feature>
<reference evidence="4 7" key="3">
    <citation type="submission" date="2016-08" db="EMBL/GenBank/DDBJ databases">
        <authorList>
            <person name="Seilhamer J.J."/>
        </authorList>
    </citation>
    <scope>NUCLEOTIDE SEQUENCE [LARGE SCALE GENOMIC DNA]</scope>
    <source>
        <strain evidence="4 7">NML150140-1</strain>
    </source>
</reference>
<feature type="transmembrane region" description="Helical" evidence="1">
    <location>
        <begin position="161"/>
        <end position="181"/>
    </location>
</feature>
<comment type="caution">
    <text evidence="3">The sequence shown here is derived from an EMBL/GenBank/DDBJ whole genome shotgun (WGS) entry which is preliminary data.</text>
</comment>
<evidence type="ECO:0000259" key="2">
    <source>
        <dbReference type="Pfam" id="PF02517"/>
    </source>
</evidence>
<dbReference type="PATRIC" id="fig|1432052.4.peg.2007"/>
<reference evidence="5 8" key="2">
    <citation type="submission" date="2016-08" db="EMBL/GenBank/DDBJ databases">
        <title>Characterization of Isolates of Eisenbergiella tayi Derived from Blood Cultures, Using Whole Genome Sequencing.</title>
        <authorList>
            <person name="Bernier A.-M."/>
            <person name="Burdz T."/>
            <person name="Wiebe D."/>
            <person name="Bernard K."/>
        </authorList>
    </citation>
    <scope>NUCLEOTIDE SEQUENCE [LARGE SCALE GENOMIC DNA]</scope>
    <source>
        <strain evidence="5 8">NML120146</strain>
    </source>
</reference>
<evidence type="ECO:0000313" key="7">
    <source>
        <dbReference type="Proteomes" id="UP000094271"/>
    </source>
</evidence>
<protein>
    <submittedName>
        <fullName evidence="3">CAAX amino terminal protease self-immunity</fullName>
    </submittedName>
</protein>
<dbReference type="GO" id="GO:0004175">
    <property type="term" value="F:endopeptidase activity"/>
    <property type="evidence" value="ECO:0007669"/>
    <property type="project" value="UniProtKB-ARBA"/>
</dbReference>
<feature type="transmembrane region" description="Helical" evidence="1">
    <location>
        <begin position="87"/>
        <end position="105"/>
    </location>
</feature>
<dbReference type="Proteomes" id="UP000094271">
    <property type="component" value="Unassembled WGS sequence"/>
</dbReference>
<evidence type="ECO:0000256" key="1">
    <source>
        <dbReference type="SAM" id="Phobius"/>
    </source>
</evidence>
<dbReference type="EMBL" id="MCGH01000002">
    <property type="protein sequence ID" value="ODM05912.1"/>
    <property type="molecule type" value="Genomic_DNA"/>
</dbReference>
<feature type="transmembrane region" description="Helical" evidence="1">
    <location>
        <begin position="193"/>
        <end position="212"/>
    </location>
</feature>
<keyword evidence="1" id="KW-1133">Transmembrane helix</keyword>
<organism evidence="3 6">
    <name type="scientific">Eisenbergiella tayi</name>
    <dbReference type="NCBI Taxonomy" id="1432052"/>
    <lineage>
        <taxon>Bacteria</taxon>
        <taxon>Bacillati</taxon>
        <taxon>Bacillota</taxon>
        <taxon>Clostridia</taxon>
        <taxon>Lachnospirales</taxon>
        <taxon>Lachnospiraceae</taxon>
        <taxon>Eisenbergiella</taxon>
    </lineage>
</organism>
<proteinExistence type="predicted"/>
<name>A0A1E3AAX2_9FIRM</name>
<keyword evidence="3" id="KW-0645">Protease</keyword>
<dbReference type="Proteomes" id="UP000094067">
    <property type="component" value="Unassembled WGS sequence"/>
</dbReference>
<keyword evidence="8" id="KW-1185">Reference proteome</keyword>
<dbReference type="OrthoDB" id="1437285at2"/>
<feature type="transmembrane region" description="Helical" evidence="1">
    <location>
        <begin position="136"/>
        <end position="155"/>
    </location>
</feature>
<dbReference type="AlphaFoldDB" id="A0A1E3AAX2"/>
<evidence type="ECO:0000313" key="3">
    <source>
        <dbReference type="EMBL" id="ODM05912.1"/>
    </source>
</evidence>
<feature type="transmembrane region" description="Helical" evidence="1">
    <location>
        <begin position="49"/>
        <end position="67"/>
    </location>
</feature>